<dbReference type="AlphaFoldDB" id="A0A2T3AW84"/>
<dbReference type="Proteomes" id="UP000241818">
    <property type="component" value="Unassembled WGS sequence"/>
</dbReference>
<evidence type="ECO:0000313" key="2">
    <source>
        <dbReference type="Proteomes" id="UP000241818"/>
    </source>
</evidence>
<name>A0A2T3AW84_AMORE</name>
<dbReference type="RefSeq" id="XP_024718904.1">
    <property type="nucleotide sequence ID" value="XM_024864376.1"/>
</dbReference>
<evidence type="ECO:0000313" key="1">
    <source>
        <dbReference type="EMBL" id="PSS12913.1"/>
    </source>
</evidence>
<keyword evidence="2" id="KW-1185">Reference proteome</keyword>
<proteinExistence type="predicted"/>
<gene>
    <name evidence="1" type="ORF">M430DRAFT_20828</name>
</gene>
<dbReference type="InParanoid" id="A0A2T3AW84"/>
<sequence length="170" mass="18648">MLNVRPKLSAWFERATVLGAILDSQCVWSPRIARCLKHCCYPLRGRALISVHGFLDNEGMSLYSTRALCTGQLSALRRAKAGRINVLPCGSQYAGQPTAISLQLSILSLRIVVEDVVHHGPSLAQIMIVDTPLPAADHLSACFRCTPAPVADRERRPVHCAQASTTFWRS</sequence>
<protein>
    <submittedName>
        <fullName evidence="1">Uncharacterized protein</fullName>
    </submittedName>
</protein>
<accession>A0A2T3AW84</accession>
<reference evidence="1 2" key="1">
    <citation type="journal article" date="2018" name="New Phytol.">
        <title>Comparative genomics and transcriptomics depict ericoid mycorrhizal fungi as versatile saprotrophs and plant mutualists.</title>
        <authorList>
            <person name="Martino E."/>
            <person name="Morin E."/>
            <person name="Grelet G.A."/>
            <person name="Kuo A."/>
            <person name="Kohler A."/>
            <person name="Daghino S."/>
            <person name="Barry K.W."/>
            <person name="Cichocki N."/>
            <person name="Clum A."/>
            <person name="Dockter R.B."/>
            <person name="Hainaut M."/>
            <person name="Kuo R.C."/>
            <person name="LaButti K."/>
            <person name="Lindahl B.D."/>
            <person name="Lindquist E.A."/>
            <person name="Lipzen A."/>
            <person name="Khouja H.R."/>
            <person name="Magnuson J."/>
            <person name="Murat C."/>
            <person name="Ohm R.A."/>
            <person name="Singer S.W."/>
            <person name="Spatafora J.W."/>
            <person name="Wang M."/>
            <person name="Veneault-Fourrey C."/>
            <person name="Henrissat B."/>
            <person name="Grigoriev I.V."/>
            <person name="Martin F.M."/>
            <person name="Perotto S."/>
        </authorList>
    </citation>
    <scope>NUCLEOTIDE SEQUENCE [LARGE SCALE GENOMIC DNA]</scope>
    <source>
        <strain evidence="1 2">ATCC 22711</strain>
    </source>
</reference>
<organism evidence="1 2">
    <name type="scientific">Amorphotheca resinae ATCC 22711</name>
    <dbReference type="NCBI Taxonomy" id="857342"/>
    <lineage>
        <taxon>Eukaryota</taxon>
        <taxon>Fungi</taxon>
        <taxon>Dikarya</taxon>
        <taxon>Ascomycota</taxon>
        <taxon>Pezizomycotina</taxon>
        <taxon>Leotiomycetes</taxon>
        <taxon>Helotiales</taxon>
        <taxon>Amorphothecaceae</taxon>
        <taxon>Amorphotheca</taxon>
    </lineage>
</organism>
<dbReference type="EMBL" id="KZ679014">
    <property type="protein sequence ID" value="PSS12913.1"/>
    <property type="molecule type" value="Genomic_DNA"/>
</dbReference>
<dbReference type="GeneID" id="36572457"/>